<reference evidence="2 3" key="1">
    <citation type="submission" date="2019-07" db="EMBL/GenBank/DDBJ databases">
        <title>Genome sequence of Acholeplasma laidlawii strain with increased resistance to erythromycin.</title>
        <authorList>
            <person name="Medvedeva E.S."/>
            <person name="Baranova N.B."/>
            <person name="Siniagina M.N."/>
            <person name="Mouzykantov A."/>
            <person name="Chernova O.A."/>
            <person name="Chernov V.M."/>
        </authorList>
    </citation>
    <scope>NUCLEOTIDE SEQUENCE [LARGE SCALE GENOMIC DNA]</scope>
    <source>
        <strain evidence="2 3">PG8REry</strain>
    </source>
</reference>
<gene>
    <name evidence="2" type="ORF">FNV44_01100</name>
</gene>
<dbReference type="GeneID" id="41339596"/>
<dbReference type="PANTHER" id="PTHR30399">
    <property type="entry name" value="UNCHARACTERIZED PROTEIN YGJP"/>
    <property type="match status" value="1"/>
</dbReference>
<dbReference type="Gene3D" id="3.30.2010.10">
    <property type="entry name" value="Metalloproteases ('zincins'), catalytic domain"/>
    <property type="match status" value="1"/>
</dbReference>
<protein>
    <submittedName>
        <fullName evidence="2">M48 family metallopeptidase</fullName>
    </submittedName>
</protein>
<name>A0A553IHJ8_ACHLA</name>
<dbReference type="InterPro" id="IPR053136">
    <property type="entry name" value="UTP_pyrophosphatase-like"/>
</dbReference>
<dbReference type="InterPro" id="IPR002725">
    <property type="entry name" value="YgjP-like_metallopeptidase"/>
</dbReference>
<feature type="domain" description="YgjP-like metallopeptidase" evidence="1">
    <location>
        <begin position="108"/>
        <end position="201"/>
    </location>
</feature>
<dbReference type="PANTHER" id="PTHR30399:SF1">
    <property type="entry name" value="UTP PYROPHOSPHATASE"/>
    <property type="match status" value="1"/>
</dbReference>
<evidence type="ECO:0000259" key="1">
    <source>
        <dbReference type="Pfam" id="PF01863"/>
    </source>
</evidence>
<evidence type="ECO:0000313" key="2">
    <source>
        <dbReference type="EMBL" id="TRX99667.1"/>
    </source>
</evidence>
<proteinExistence type="predicted"/>
<dbReference type="Pfam" id="PF01863">
    <property type="entry name" value="YgjP-like"/>
    <property type="match status" value="1"/>
</dbReference>
<accession>A0A553IHJ8</accession>
<dbReference type="CDD" id="cd07344">
    <property type="entry name" value="M48_yhfN_like"/>
    <property type="match status" value="1"/>
</dbReference>
<sequence>MIEQYTKNNQTIQYKIVFKTIKHVYFRKKDDYFLISANRRMNKKQVLSILDSHFHKLVSFQTKKRRQTTEKFQLWGTKLSEAEFFDGLENTQKNYEKILIDKTVSQIEIFESQLINDLSKLNLTLKSTKVKLLKSKFGSCQIVRKEITINAFLAKLDPIYLYYVLLHEYCHLIEANHSSAFYKLLDVLMETHKVVQKDLRKYVITF</sequence>
<dbReference type="AlphaFoldDB" id="A0A553IHJ8"/>
<comment type="caution">
    <text evidence="2">The sequence shown here is derived from an EMBL/GenBank/DDBJ whole genome shotgun (WGS) entry which is preliminary data.</text>
</comment>
<dbReference type="EMBL" id="VKID01000001">
    <property type="protein sequence ID" value="TRX99667.1"/>
    <property type="molecule type" value="Genomic_DNA"/>
</dbReference>
<dbReference type="Proteomes" id="UP000315938">
    <property type="component" value="Unassembled WGS sequence"/>
</dbReference>
<evidence type="ECO:0000313" key="3">
    <source>
        <dbReference type="Proteomes" id="UP000315938"/>
    </source>
</evidence>
<dbReference type="RefSeq" id="WP_012242846.1">
    <property type="nucleotide sequence ID" value="NZ_JACAOE010000001.1"/>
</dbReference>
<organism evidence="2 3">
    <name type="scientific">Acholeplasma laidlawii</name>
    <dbReference type="NCBI Taxonomy" id="2148"/>
    <lineage>
        <taxon>Bacteria</taxon>
        <taxon>Bacillati</taxon>
        <taxon>Mycoplasmatota</taxon>
        <taxon>Mollicutes</taxon>
        <taxon>Acholeplasmatales</taxon>
        <taxon>Acholeplasmataceae</taxon>
        <taxon>Acholeplasma</taxon>
    </lineage>
</organism>